<dbReference type="InterPro" id="IPR002797">
    <property type="entry name" value="Polysacc_synth"/>
</dbReference>
<comment type="caution">
    <text evidence="6">The sequence shown here is derived from an EMBL/GenBank/DDBJ whole genome shotgun (WGS) entry which is preliminary data.</text>
</comment>
<feature type="transmembrane region" description="Helical" evidence="5">
    <location>
        <begin position="86"/>
        <end position="111"/>
    </location>
</feature>
<accession>E0PD92</accession>
<dbReference type="CDD" id="cd13128">
    <property type="entry name" value="MATE_Wzx_like"/>
    <property type="match status" value="1"/>
</dbReference>
<keyword evidence="2 5" id="KW-0812">Transmembrane</keyword>
<feature type="transmembrane region" description="Helical" evidence="5">
    <location>
        <begin position="313"/>
        <end position="336"/>
    </location>
</feature>
<feature type="transmembrane region" description="Helical" evidence="5">
    <location>
        <begin position="212"/>
        <end position="237"/>
    </location>
</feature>
<feature type="transmembrane region" description="Helical" evidence="5">
    <location>
        <begin position="286"/>
        <end position="307"/>
    </location>
</feature>
<keyword evidence="3 5" id="KW-1133">Transmembrane helix</keyword>
<proteinExistence type="predicted"/>
<dbReference type="Proteomes" id="UP000004290">
    <property type="component" value="Unassembled WGS sequence"/>
</dbReference>
<dbReference type="HOGENOM" id="CLU_022017_0_0_9"/>
<keyword evidence="4 5" id="KW-0472">Membrane</keyword>
<feature type="transmembrane region" description="Helical" evidence="5">
    <location>
        <begin position="169"/>
        <end position="191"/>
    </location>
</feature>
<dbReference type="AlphaFoldDB" id="E0PD92"/>
<dbReference type="EMBL" id="AEEL01000013">
    <property type="protein sequence ID" value="EFM27677.1"/>
    <property type="molecule type" value="Genomic_DNA"/>
</dbReference>
<dbReference type="PANTHER" id="PTHR43424">
    <property type="entry name" value="LOCUS PUTATIVE PROTEIN 1-RELATED"/>
    <property type="match status" value="1"/>
</dbReference>
<dbReference type="Pfam" id="PF01943">
    <property type="entry name" value="Polysacc_synt"/>
    <property type="match status" value="1"/>
</dbReference>
<dbReference type="PANTHER" id="PTHR43424:SF1">
    <property type="entry name" value="LOCUS PUTATIVE PROTEIN 1-RELATED"/>
    <property type="match status" value="1"/>
</dbReference>
<sequence>MKLKSVKLNFIYLSLYKMLELLLPLVTSPLLSRRLGAEALGIYSYTYSIVSLFVVIAELGFYRYGLREIAKVRDNQKQLNQTYSNIFFTHIINALVVLSLFIFSVFCFYQTSDKKFLLIQGILIFNNLIDNSFLYIGLENIKPIAIRDGMTKLIAFALIILLIKSPDDLMVYITLMALSATISKLISLLYSRKFVTFIKPEIKVCMTIYRPMLLLMIPALASVIYQSMDKIMIGWFYNETHVGYYDCASKALIPRNIITALGTVLCPSIANLYASNQKEIAKQKITYSFTVSMIMALSFMFGISAIAQDFAPWFWGKSFATCSPMLIGLSISIPIWTIGEVIRNQFLLPTGRDKEYTWVFVAGVVTNAIVNSILIPQYGAMGAIIATTVAEIEMSLIQLYLVRKDLPLVKQLLTLWPYLLAGMFMLLTVQLVHAMSINFYTVKILLEILSGFLSFVIFTLILEKLSQTKIITGLLGNIVYKYLKKCKKEII</sequence>
<feature type="transmembrane region" description="Helical" evidence="5">
    <location>
        <begin position="356"/>
        <end position="375"/>
    </location>
</feature>
<feature type="transmembrane region" description="Helical" evidence="5">
    <location>
        <begin position="117"/>
        <end position="138"/>
    </location>
</feature>
<evidence type="ECO:0000313" key="7">
    <source>
        <dbReference type="Proteomes" id="UP000004290"/>
    </source>
</evidence>
<feature type="transmembrane region" description="Helical" evidence="5">
    <location>
        <begin position="381"/>
        <end position="401"/>
    </location>
</feature>
<evidence type="ECO:0000256" key="3">
    <source>
        <dbReference type="ARBA" id="ARBA00022989"/>
    </source>
</evidence>
<organism evidence="6 7">
    <name type="scientific">Streptococcus equinus ATCC 700338</name>
    <dbReference type="NCBI Taxonomy" id="864569"/>
    <lineage>
        <taxon>Bacteria</taxon>
        <taxon>Bacillati</taxon>
        <taxon>Bacillota</taxon>
        <taxon>Bacilli</taxon>
        <taxon>Lactobacillales</taxon>
        <taxon>Streptococcaceae</taxon>
        <taxon>Streptococcus</taxon>
    </lineage>
</organism>
<evidence type="ECO:0000256" key="5">
    <source>
        <dbReference type="SAM" id="Phobius"/>
    </source>
</evidence>
<feature type="transmembrane region" description="Helical" evidence="5">
    <location>
        <begin position="413"/>
        <end position="432"/>
    </location>
</feature>
<evidence type="ECO:0000256" key="2">
    <source>
        <dbReference type="ARBA" id="ARBA00022692"/>
    </source>
</evidence>
<keyword evidence="7" id="KW-1185">Reference proteome</keyword>
<name>E0PD92_STREI</name>
<dbReference type="RefSeq" id="WP_003064496.1">
    <property type="nucleotide sequence ID" value="NZ_GL397128.1"/>
</dbReference>
<evidence type="ECO:0000256" key="4">
    <source>
        <dbReference type="ARBA" id="ARBA00023136"/>
    </source>
</evidence>
<feature type="transmembrane region" description="Helical" evidence="5">
    <location>
        <begin position="46"/>
        <end position="65"/>
    </location>
</feature>
<gene>
    <name evidence="6" type="ORF">HMPREF9319_0815</name>
</gene>
<feature type="transmembrane region" description="Helical" evidence="5">
    <location>
        <begin position="444"/>
        <end position="462"/>
    </location>
</feature>
<dbReference type="GO" id="GO:0016020">
    <property type="term" value="C:membrane"/>
    <property type="evidence" value="ECO:0007669"/>
    <property type="project" value="UniProtKB-SubCell"/>
</dbReference>
<dbReference type="InterPro" id="IPR052556">
    <property type="entry name" value="PolySynth_Transporter"/>
</dbReference>
<evidence type="ECO:0000256" key="1">
    <source>
        <dbReference type="ARBA" id="ARBA00004141"/>
    </source>
</evidence>
<protein>
    <submittedName>
        <fullName evidence="6">Polysaccharide biosynthesis protein</fullName>
    </submittedName>
</protein>
<feature type="transmembrane region" description="Helical" evidence="5">
    <location>
        <begin position="257"/>
        <end position="274"/>
    </location>
</feature>
<evidence type="ECO:0000313" key="6">
    <source>
        <dbReference type="EMBL" id="EFM27677.1"/>
    </source>
</evidence>
<comment type="subcellular location">
    <subcellularLocation>
        <location evidence="1">Membrane</location>
        <topology evidence="1">Multi-pass membrane protein</topology>
    </subcellularLocation>
</comment>
<reference evidence="6 7" key="1">
    <citation type="submission" date="2010-07" db="EMBL/GenBank/DDBJ databases">
        <authorList>
            <person name="Muzny D."/>
            <person name="Qin X."/>
            <person name="Deng J."/>
            <person name="Jiang H."/>
            <person name="Liu Y."/>
            <person name="Qu J."/>
            <person name="Song X.-Z."/>
            <person name="Zhang L."/>
            <person name="Thornton R."/>
            <person name="Coyle M."/>
            <person name="Francisco L."/>
            <person name="Jackson L."/>
            <person name="Javaid M."/>
            <person name="Korchina V."/>
            <person name="Kovar C."/>
            <person name="Mata R."/>
            <person name="Mathew T."/>
            <person name="Ngo R."/>
            <person name="Nguyen L."/>
            <person name="Nguyen N."/>
            <person name="Okwuonu G."/>
            <person name="Ongeri F."/>
            <person name="Pham C."/>
            <person name="Simmons D."/>
            <person name="Wilczek-Boney K."/>
            <person name="Hale W."/>
            <person name="Jakkamsetti A."/>
            <person name="Pham P."/>
            <person name="Ruth R."/>
            <person name="San Lucas F."/>
            <person name="Warren J."/>
            <person name="Zhang J."/>
            <person name="Zhao Z."/>
            <person name="Zhou C."/>
            <person name="Zhu D."/>
            <person name="Lee S."/>
            <person name="Bess C."/>
            <person name="Blankenburg K."/>
            <person name="Forbes L."/>
            <person name="Fu Q."/>
            <person name="Gubbala S."/>
            <person name="Hirani K."/>
            <person name="Jayaseelan J.C."/>
            <person name="Lara F."/>
            <person name="Munidasa M."/>
            <person name="Palculict T."/>
            <person name="Patil S."/>
            <person name="Pu L.-L."/>
            <person name="Saada N."/>
            <person name="Tang L."/>
            <person name="Weissenberger G."/>
            <person name="Zhu Y."/>
            <person name="Hemphill L."/>
            <person name="Shang Y."/>
            <person name="Youmans B."/>
            <person name="Ayvaz T."/>
            <person name="Ross M."/>
            <person name="Santibanez J."/>
            <person name="Aqrawi P."/>
            <person name="Gross S."/>
            <person name="Joshi V."/>
            <person name="Fowler G."/>
            <person name="Nazareth L."/>
            <person name="Reid J."/>
            <person name="Worley K."/>
            <person name="Petrosino J."/>
            <person name="Highlander S."/>
            <person name="Gibbs R."/>
        </authorList>
    </citation>
    <scope>NUCLEOTIDE SEQUENCE [LARGE SCALE GENOMIC DNA]</scope>
    <source>
        <strain evidence="6 7">ATCC 700338</strain>
    </source>
</reference>